<sequence>MSSPSRRAAARLTVVACATTVAIGLGACTGEQAPVSGTRGTVSADAARTVPTVADLAPQAWAAARTDAVTRLLRDRVGAADRGDEAGWLAPLGGASVTSLRTTQSAVFARMRAMQAGDLEVTGVREVTEPVAAPRGTQVEWDVRASFTYRLRGFDRGARTFDLDLTFRADPAHPGDLAITASAPSDRPQPWDLAGLVVRRSATALALVVGTPSRVAEVVARARTAASRVAAVWGDSRPAVWVSPATDADAARLLGRSADDLRGVAAATDGPLTPGQPAGADRIVLVPGAWTSLRPDGRDVVMTHELTHVTVRASTTRAVPVWLSEGFAELVAYDPIDLPEATVVAPALERVRTSGLPAALPADADFEPGTQTLAAAYGLSLLALRTLADRYGTQAVVRLYRAAAGGLVEPTDRVDDREGAVDDALRSTVGTTRAALVQQWQARLRGLVR</sequence>
<evidence type="ECO:0000256" key="1">
    <source>
        <dbReference type="SAM" id="SignalP"/>
    </source>
</evidence>
<dbReference type="OrthoDB" id="5242307at2"/>
<gene>
    <name evidence="2" type="ORF">TAE01_11270</name>
</gene>
<protein>
    <recommendedName>
        <fullName evidence="4">Peptidase MA-like domain-containing protein</fullName>
    </recommendedName>
</protein>
<comment type="caution">
    <text evidence="2">The sequence shown here is derived from an EMBL/GenBank/DDBJ whole genome shotgun (WGS) entry which is preliminary data.</text>
</comment>
<keyword evidence="3" id="KW-1185">Reference proteome</keyword>
<dbReference type="PROSITE" id="PS51257">
    <property type="entry name" value="PROKAR_LIPOPROTEIN"/>
    <property type="match status" value="1"/>
</dbReference>
<proteinExistence type="predicted"/>
<reference evidence="2 3" key="1">
    <citation type="submission" date="2019-07" db="EMBL/GenBank/DDBJ databases">
        <title>Whole genome shotgun sequence of Terrabacter aerolatus NBRC 106305.</title>
        <authorList>
            <person name="Hosoyama A."/>
            <person name="Uohara A."/>
            <person name="Ohji S."/>
            <person name="Ichikawa N."/>
        </authorList>
    </citation>
    <scope>NUCLEOTIDE SEQUENCE [LARGE SCALE GENOMIC DNA]</scope>
    <source>
        <strain evidence="2 3">NBRC 106305</strain>
    </source>
</reference>
<feature type="chain" id="PRO_5022120833" description="Peptidase MA-like domain-containing protein" evidence="1">
    <location>
        <begin position="28"/>
        <end position="449"/>
    </location>
</feature>
<evidence type="ECO:0000313" key="3">
    <source>
        <dbReference type="Proteomes" id="UP000321534"/>
    </source>
</evidence>
<organism evidence="2 3">
    <name type="scientific">Terrabacter aerolatus</name>
    <dbReference type="NCBI Taxonomy" id="422442"/>
    <lineage>
        <taxon>Bacteria</taxon>
        <taxon>Bacillati</taxon>
        <taxon>Actinomycetota</taxon>
        <taxon>Actinomycetes</taxon>
        <taxon>Micrococcales</taxon>
        <taxon>Intrasporangiaceae</taxon>
        <taxon>Terrabacter</taxon>
    </lineage>
</organism>
<keyword evidence="1" id="KW-0732">Signal</keyword>
<evidence type="ECO:0000313" key="2">
    <source>
        <dbReference type="EMBL" id="GEO29317.1"/>
    </source>
</evidence>
<dbReference type="Proteomes" id="UP000321534">
    <property type="component" value="Unassembled WGS sequence"/>
</dbReference>
<evidence type="ECO:0008006" key="4">
    <source>
        <dbReference type="Google" id="ProtNLM"/>
    </source>
</evidence>
<name>A0A512CYR1_9MICO</name>
<dbReference type="AlphaFoldDB" id="A0A512CYR1"/>
<feature type="signal peptide" evidence="1">
    <location>
        <begin position="1"/>
        <end position="27"/>
    </location>
</feature>
<accession>A0A512CYR1</accession>
<dbReference type="RefSeq" id="WP_147064293.1">
    <property type="nucleotide sequence ID" value="NZ_BAAARO010000023.1"/>
</dbReference>
<dbReference type="EMBL" id="BJYX01000004">
    <property type="protein sequence ID" value="GEO29317.1"/>
    <property type="molecule type" value="Genomic_DNA"/>
</dbReference>